<accession>A0ACC1QBF3</accession>
<evidence type="ECO:0000313" key="1">
    <source>
        <dbReference type="EMBL" id="KAJ3019197.1"/>
    </source>
</evidence>
<dbReference type="Proteomes" id="UP001144978">
    <property type="component" value="Unassembled WGS sequence"/>
</dbReference>
<reference evidence="1" key="1">
    <citation type="submission" date="2022-08" db="EMBL/GenBank/DDBJ databases">
        <title>Genome Sequence of Pycnoporus sanguineus.</title>
        <authorList>
            <person name="Buettner E."/>
        </authorList>
    </citation>
    <scope>NUCLEOTIDE SEQUENCE</scope>
    <source>
        <strain evidence="1">CG-C14</strain>
    </source>
</reference>
<keyword evidence="2" id="KW-1185">Reference proteome</keyword>
<name>A0ACC1QBF3_9APHY</name>
<comment type="caution">
    <text evidence="1">The sequence shown here is derived from an EMBL/GenBank/DDBJ whole genome shotgun (WGS) entry which is preliminary data.</text>
</comment>
<evidence type="ECO:0000313" key="2">
    <source>
        <dbReference type="Proteomes" id="UP001144978"/>
    </source>
</evidence>
<sequence>MADVPLHQHGPRPRCVDTCINLTRPPACAGNKVSVAVDTLYPFSDSLATTITAEKDFTYYVRVPSWVSKGTIAINGAKAKAVTPSNGLQAVPVKAGTTKFTLNLPSDITIGTAGSPKSVIVRTVLMAIRLPAESRPHSSVAVHRGPLHYAFDIARSQKVLQQNAQQPLAKDLEFDATANWQLALGDPKTFVFNGGAPEGGNLPSPVFDSGLPPFTITAQACPIEWEVAGDTFAASPPENPECAGPVQNITLWPFGATKLRIGEFPTFKAN</sequence>
<proteinExistence type="predicted"/>
<gene>
    <name evidence="1" type="ORF">NUW54_g148</name>
</gene>
<dbReference type="EMBL" id="JANSHE010000017">
    <property type="protein sequence ID" value="KAJ3019197.1"/>
    <property type="molecule type" value="Genomic_DNA"/>
</dbReference>
<protein>
    <submittedName>
        <fullName evidence="1">Uncharacterized protein</fullName>
    </submittedName>
</protein>
<organism evidence="1 2">
    <name type="scientific">Trametes sanguinea</name>
    <dbReference type="NCBI Taxonomy" id="158606"/>
    <lineage>
        <taxon>Eukaryota</taxon>
        <taxon>Fungi</taxon>
        <taxon>Dikarya</taxon>
        <taxon>Basidiomycota</taxon>
        <taxon>Agaricomycotina</taxon>
        <taxon>Agaricomycetes</taxon>
        <taxon>Polyporales</taxon>
        <taxon>Polyporaceae</taxon>
        <taxon>Trametes</taxon>
    </lineage>
</organism>